<protein>
    <submittedName>
        <fullName evidence="1">Uncharacterized protein</fullName>
    </submittedName>
</protein>
<proteinExistence type="predicted"/>
<comment type="caution">
    <text evidence="1">The sequence shown here is derived from an EMBL/GenBank/DDBJ whole genome shotgun (WGS) entry which is preliminary data.</text>
</comment>
<dbReference type="AlphaFoldDB" id="A0A9P5RU59"/>
<reference evidence="1" key="1">
    <citation type="journal article" date="2020" name="Fungal Divers.">
        <title>Resolving the Mortierellaceae phylogeny through synthesis of multi-gene phylogenetics and phylogenomics.</title>
        <authorList>
            <person name="Vandepol N."/>
            <person name="Liber J."/>
            <person name="Desiro A."/>
            <person name="Na H."/>
            <person name="Kennedy M."/>
            <person name="Barry K."/>
            <person name="Grigoriev I.V."/>
            <person name="Miller A.N."/>
            <person name="O'Donnell K."/>
            <person name="Stajich J.E."/>
            <person name="Bonito G."/>
        </authorList>
    </citation>
    <scope>NUCLEOTIDE SEQUENCE</scope>
    <source>
        <strain evidence="1">NRRL 6426</strain>
    </source>
</reference>
<evidence type="ECO:0000313" key="2">
    <source>
        <dbReference type="Proteomes" id="UP000748756"/>
    </source>
</evidence>
<dbReference type="Proteomes" id="UP000748756">
    <property type="component" value="Unassembled WGS sequence"/>
</dbReference>
<gene>
    <name evidence="1" type="ORF">BG015_000792</name>
</gene>
<name>A0A9P5RU59_9FUNG</name>
<accession>A0A9P5RU59</accession>
<organism evidence="1 2">
    <name type="scientific">Linnemannia schmuckeri</name>
    <dbReference type="NCBI Taxonomy" id="64567"/>
    <lineage>
        <taxon>Eukaryota</taxon>
        <taxon>Fungi</taxon>
        <taxon>Fungi incertae sedis</taxon>
        <taxon>Mucoromycota</taxon>
        <taxon>Mortierellomycotina</taxon>
        <taxon>Mortierellomycetes</taxon>
        <taxon>Mortierellales</taxon>
        <taxon>Mortierellaceae</taxon>
        <taxon>Linnemannia</taxon>
    </lineage>
</organism>
<evidence type="ECO:0000313" key="1">
    <source>
        <dbReference type="EMBL" id="KAF9142523.1"/>
    </source>
</evidence>
<dbReference type="EMBL" id="JAAAUQ010001131">
    <property type="protein sequence ID" value="KAF9142523.1"/>
    <property type="molecule type" value="Genomic_DNA"/>
</dbReference>
<sequence length="381" mass="44219">MYTSGSIDSFVRMLLARHSSDIGPLPKGISVPYEFDILTISNNSSLDYTAHIHHLRQWTIASLAHLKWEHPNPALQSYVLQEDLQRTYCFNPFYRPINRDFVRVQATTSYFRMAHSREVNWILMSPILKQLQTLTVPVLDTRRYISVIDRLRDLENVLFVLDELFVYGPANSPSNNGYSQTDVEEILRTTKAREEATMQDLFLFVKEHNRRFNNQLRTVECPESYMWTGIIQMCPETVQFELLKTLQMFRSPLSINHVNQINLSPMWRRSILWTFGRSALLIIQDSCMINSAAIETFSGSVIHSGRSGCRPLDLSTAHPLDDKIQGSHPNLAVANFRRERFISVDRVQHKRTFWLQRPYMWTSVQGFVSSLVQDFSPTVPE</sequence>
<dbReference type="OrthoDB" id="2360563at2759"/>
<keyword evidence="2" id="KW-1185">Reference proteome</keyword>